<name>A0ABQ8ACI7_BRANA</name>
<proteinExistence type="predicted"/>
<comment type="caution">
    <text evidence="1">The sequence shown here is derived from an EMBL/GenBank/DDBJ whole genome shotgun (WGS) entry which is preliminary data.</text>
</comment>
<protein>
    <submittedName>
        <fullName evidence="1">Uncharacterized protein</fullName>
    </submittedName>
</protein>
<reference evidence="1 2" key="1">
    <citation type="submission" date="2021-05" db="EMBL/GenBank/DDBJ databases">
        <title>Genome Assembly of Synthetic Allotetraploid Brassica napus Reveals Homoeologous Exchanges between Subgenomes.</title>
        <authorList>
            <person name="Davis J.T."/>
        </authorList>
    </citation>
    <scope>NUCLEOTIDE SEQUENCE [LARGE SCALE GENOMIC DNA]</scope>
    <source>
        <strain evidence="2">cv. Da-Ae</strain>
        <tissue evidence="1">Seedling</tissue>
    </source>
</reference>
<evidence type="ECO:0000313" key="2">
    <source>
        <dbReference type="Proteomes" id="UP000824890"/>
    </source>
</evidence>
<gene>
    <name evidence="1" type="ORF">HID58_052417</name>
</gene>
<accession>A0ABQ8ACI7</accession>
<organism evidence="1 2">
    <name type="scientific">Brassica napus</name>
    <name type="common">Rape</name>
    <dbReference type="NCBI Taxonomy" id="3708"/>
    <lineage>
        <taxon>Eukaryota</taxon>
        <taxon>Viridiplantae</taxon>
        <taxon>Streptophyta</taxon>
        <taxon>Embryophyta</taxon>
        <taxon>Tracheophyta</taxon>
        <taxon>Spermatophyta</taxon>
        <taxon>Magnoliopsida</taxon>
        <taxon>eudicotyledons</taxon>
        <taxon>Gunneridae</taxon>
        <taxon>Pentapetalae</taxon>
        <taxon>rosids</taxon>
        <taxon>malvids</taxon>
        <taxon>Brassicales</taxon>
        <taxon>Brassicaceae</taxon>
        <taxon>Brassiceae</taxon>
        <taxon>Brassica</taxon>
    </lineage>
</organism>
<sequence length="13" mass="1561">LKLNPFCLLSQER</sequence>
<evidence type="ECO:0000313" key="1">
    <source>
        <dbReference type="EMBL" id="KAH0889988.1"/>
    </source>
</evidence>
<dbReference type="Proteomes" id="UP000824890">
    <property type="component" value="Unassembled WGS sequence"/>
</dbReference>
<keyword evidence="2" id="KW-1185">Reference proteome</keyword>
<dbReference type="EMBL" id="JAGKQM010000013">
    <property type="protein sequence ID" value="KAH0889988.1"/>
    <property type="molecule type" value="Genomic_DNA"/>
</dbReference>
<feature type="non-terminal residue" evidence="1">
    <location>
        <position position="1"/>
    </location>
</feature>